<evidence type="ECO:0000259" key="2">
    <source>
        <dbReference type="Pfam" id="PF13471"/>
    </source>
</evidence>
<keyword evidence="4" id="KW-1185">Reference proteome</keyword>
<keyword evidence="1" id="KW-1133">Transmembrane helix</keyword>
<proteinExistence type="predicted"/>
<dbReference type="Proteomes" id="UP000321479">
    <property type="component" value="Chromosome"/>
</dbReference>
<accession>A0A5B8USP8</accession>
<dbReference type="AlphaFoldDB" id="A0A5B8USP8"/>
<dbReference type="InterPro" id="IPR053521">
    <property type="entry name" value="McjB-like"/>
</dbReference>
<feature type="transmembrane region" description="Helical" evidence="1">
    <location>
        <begin position="20"/>
        <end position="40"/>
    </location>
</feature>
<gene>
    <name evidence="3" type="ORF">FRZ54_05275</name>
</gene>
<dbReference type="EMBL" id="CP042436">
    <property type="protein sequence ID" value="QEC62024.1"/>
    <property type="molecule type" value="Genomic_DNA"/>
</dbReference>
<dbReference type="RefSeq" id="WP_147030601.1">
    <property type="nucleotide sequence ID" value="NZ_CP042436.1"/>
</dbReference>
<dbReference type="Pfam" id="PF13471">
    <property type="entry name" value="Transglut_core3"/>
    <property type="match status" value="1"/>
</dbReference>
<dbReference type="NCBIfam" id="NF033537">
    <property type="entry name" value="lasso_biosyn_B2"/>
    <property type="match status" value="1"/>
</dbReference>
<dbReference type="KEGG" id="mgin:FRZ54_05275"/>
<evidence type="ECO:0000313" key="4">
    <source>
        <dbReference type="Proteomes" id="UP000321479"/>
    </source>
</evidence>
<keyword evidence="1" id="KW-0812">Transmembrane</keyword>
<protein>
    <submittedName>
        <fullName evidence="3">Lasso peptide biosynthesis B2 protein</fullName>
    </submittedName>
</protein>
<evidence type="ECO:0000313" key="3">
    <source>
        <dbReference type="EMBL" id="QEC62024.1"/>
    </source>
</evidence>
<reference evidence="3 4" key="1">
    <citation type="journal article" date="2017" name="Curr. Microbiol.">
        <title>Mucilaginibacter ginsenosidivorans sp. nov., Isolated from Soil of Ginseng Field.</title>
        <authorList>
            <person name="Kim M.M."/>
            <person name="Siddiqi M.Z."/>
            <person name="Im W.T."/>
        </authorList>
    </citation>
    <scope>NUCLEOTIDE SEQUENCE [LARGE SCALE GENOMIC DNA]</scope>
    <source>
        <strain evidence="3 4">Gsoil 3017</strain>
    </source>
</reference>
<evidence type="ECO:0000256" key="1">
    <source>
        <dbReference type="SAM" id="Phobius"/>
    </source>
</evidence>
<sequence>MKIKWPNIPPRSLSYTYKWIFFRTLMLAFLVRVLIKFTGFKYTVRFLRKFEKGREINTDIEIAELKKYRFMITLSHKFWPATNCLSSSLAFWLTLRRKGVKTDLKFGILTVPENKLKSHAWLEHKGYLLSADDSAIGKFKTFDKPVL</sequence>
<name>A0A5B8USP8_9SPHI</name>
<dbReference type="InterPro" id="IPR032708">
    <property type="entry name" value="McjB_C"/>
</dbReference>
<feature type="domain" description="Microcin J25-processing protein McjB C-terminal" evidence="2">
    <location>
        <begin position="45"/>
        <end position="139"/>
    </location>
</feature>
<organism evidence="3 4">
    <name type="scientific">Mucilaginibacter ginsenosidivorans</name>
    <dbReference type="NCBI Taxonomy" id="398053"/>
    <lineage>
        <taxon>Bacteria</taxon>
        <taxon>Pseudomonadati</taxon>
        <taxon>Bacteroidota</taxon>
        <taxon>Sphingobacteriia</taxon>
        <taxon>Sphingobacteriales</taxon>
        <taxon>Sphingobacteriaceae</taxon>
        <taxon>Mucilaginibacter</taxon>
    </lineage>
</organism>
<keyword evidence="1" id="KW-0472">Membrane</keyword>
<dbReference type="OrthoDB" id="119963at2"/>